<evidence type="ECO:0000259" key="1">
    <source>
        <dbReference type="Pfam" id="PF07883"/>
    </source>
</evidence>
<dbReference type="InterPro" id="IPR011051">
    <property type="entry name" value="RmlC_Cupin_sf"/>
</dbReference>
<evidence type="ECO:0000313" key="3">
    <source>
        <dbReference type="Proteomes" id="UP000799771"/>
    </source>
</evidence>
<reference evidence="2" key="1">
    <citation type="journal article" date="2020" name="Stud. Mycol.">
        <title>101 Dothideomycetes genomes: a test case for predicting lifestyles and emergence of pathogens.</title>
        <authorList>
            <person name="Haridas S."/>
            <person name="Albert R."/>
            <person name="Binder M."/>
            <person name="Bloem J."/>
            <person name="Labutti K."/>
            <person name="Salamov A."/>
            <person name="Andreopoulos B."/>
            <person name="Baker S."/>
            <person name="Barry K."/>
            <person name="Bills G."/>
            <person name="Bluhm B."/>
            <person name="Cannon C."/>
            <person name="Castanera R."/>
            <person name="Culley D."/>
            <person name="Daum C."/>
            <person name="Ezra D."/>
            <person name="Gonzalez J."/>
            <person name="Henrissat B."/>
            <person name="Kuo A."/>
            <person name="Liang C."/>
            <person name="Lipzen A."/>
            <person name="Lutzoni F."/>
            <person name="Magnuson J."/>
            <person name="Mondo S."/>
            <person name="Nolan M."/>
            <person name="Ohm R."/>
            <person name="Pangilinan J."/>
            <person name="Park H.-J."/>
            <person name="Ramirez L."/>
            <person name="Alfaro M."/>
            <person name="Sun H."/>
            <person name="Tritt A."/>
            <person name="Yoshinaga Y."/>
            <person name="Zwiers L.-H."/>
            <person name="Turgeon B."/>
            <person name="Goodwin S."/>
            <person name="Spatafora J."/>
            <person name="Crous P."/>
            <person name="Grigoriev I."/>
        </authorList>
    </citation>
    <scope>NUCLEOTIDE SEQUENCE</scope>
    <source>
        <strain evidence="2">CBS 119687</strain>
    </source>
</reference>
<dbReference type="PANTHER" id="PTHR36440:SF1">
    <property type="entry name" value="PUTATIVE (AFU_ORTHOLOGUE AFUA_8G07350)-RELATED"/>
    <property type="match status" value="1"/>
</dbReference>
<dbReference type="CDD" id="cd02215">
    <property type="entry name" value="cupin_QDO_N_C"/>
    <property type="match status" value="1"/>
</dbReference>
<protein>
    <submittedName>
        <fullName evidence="2">RmlC-like cupin</fullName>
    </submittedName>
</protein>
<gene>
    <name evidence="2" type="ORF">P153DRAFT_287762</name>
</gene>
<dbReference type="EMBL" id="ML977503">
    <property type="protein sequence ID" value="KAF2130777.1"/>
    <property type="molecule type" value="Genomic_DNA"/>
</dbReference>
<dbReference type="RefSeq" id="XP_033525164.1">
    <property type="nucleotide sequence ID" value="XM_033663560.1"/>
</dbReference>
<name>A0A6A6AIN9_9PLEO</name>
<organism evidence="2 3">
    <name type="scientific">Dothidotthia symphoricarpi CBS 119687</name>
    <dbReference type="NCBI Taxonomy" id="1392245"/>
    <lineage>
        <taxon>Eukaryota</taxon>
        <taxon>Fungi</taxon>
        <taxon>Dikarya</taxon>
        <taxon>Ascomycota</taxon>
        <taxon>Pezizomycotina</taxon>
        <taxon>Dothideomycetes</taxon>
        <taxon>Pleosporomycetidae</taxon>
        <taxon>Pleosporales</taxon>
        <taxon>Dothidotthiaceae</taxon>
        <taxon>Dothidotthia</taxon>
    </lineage>
</organism>
<proteinExistence type="predicted"/>
<accession>A0A6A6AIN9</accession>
<sequence length="352" mass="38510">MSIPRVNEPLGKPSPYIIPAYEGESITIPGTRSSIRILASQAETDNLLSVFNMDGTTGDPVGFHYHDYAHDVFMCTRGSMKLQLGDKCKILRAGDFGYAPPKVVHSPQLMDGVTETIGCVTPGDWVNFFRFVCEKYDGVIGDEFDKRNTGAHFGSKIMEIKAKYDVQFVRDHVAAEVSEFDAEDSKLPDSPAAYFLKADTGPAYLLEGVLARPFITTKQTAHPTGNFAVASIEGSSKLPNSILSKPFTFEKVHQAFYVMTGAISIKVNGGEANLVRVGETAFIPAGTEVSIEFVDRYSRFWSFSSGDGLETLISEAGGAYEGKILPEQHQVRKTDADAIRKTAEKLNLKISI</sequence>
<dbReference type="SUPFAM" id="SSF51182">
    <property type="entry name" value="RmlC-like cupins"/>
    <property type="match status" value="1"/>
</dbReference>
<dbReference type="InterPro" id="IPR013096">
    <property type="entry name" value="Cupin_2"/>
</dbReference>
<evidence type="ECO:0000313" key="2">
    <source>
        <dbReference type="EMBL" id="KAF2130777.1"/>
    </source>
</evidence>
<dbReference type="InterPro" id="IPR053146">
    <property type="entry name" value="QDO-like"/>
</dbReference>
<dbReference type="OrthoDB" id="2588190at2759"/>
<dbReference type="AlphaFoldDB" id="A0A6A6AIN9"/>
<dbReference type="Gene3D" id="2.60.120.10">
    <property type="entry name" value="Jelly Rolls"/>
    <property type="match status" value="2"/>
</dbReference>
<dbReference type="Proteomes" id="UP000799771">
    <property type="component" value="Unassembled WGS sequence"/>
</dbReference>
<dbReference type="GeneID" id="54403992"/>
<feature type="domain" description="Cupin type-2" evidence="1">
    <location>
        <begin position="61"/>
        <end position="107"/>
    </location>
</feature>
<keyword evidence="3" id="KW-1185">Reference proteome</keyword>
<dbReference type="Pfam" id="PF07883">
    <property type="entry name" value="Cupin_2"/>
    <property type="match status" value="1"/>
</dbReference>
<dbReference type="PANTHER" id="PTHR36440">
    <property type="entry name" value="PUTATIVE (AFU_ORTHOLOGUE AFUA_8G07350)-RELATED"/>
    <property type="match status" value="1"/>
</dbReference>
<dbReference type="InterPro" id="IPR014710">
    <property type="entry name" value="RmlC-like_jellyroll"/>
</dbReference>